<dbReference type="AlphaFoldDB" id="A0A1Y2DGE7"/>
<dbReference type="GO" id="GO:0000976">
    <property type="term" value="F:transcription cis-regulatory region binding"/>
    <property type="evidence" value="ECO:0007669"/>
    <property type="project" value="TreeGrafter"/>
</dbReference>
<dbReference type="InterPro" id="IPR009057">
    <property type="entry name" value="Homeodomain-like_sf"/>
</dbReference>
<sequence length="704" mass="77454">MGKSDHSHNLAGSSPMSPEAGRLAKKARKKERKAARLAEAQQEELGGAKAEQKKEKKRKRSNSDAAVQDLLVPSQTPVALVKKNKKKRKADAAEPVEEPAAAVESSHKRKKHKHKHAEEDEPVAAPPSTAQTESPEERKKRKREKGRSEAAAAAATTEAEADAPVKEPAATTDAEEPSRKMSKKAKKHAAEQTADPLPTSDPHLASAAQTAESDAAREARKAEKKERKRLKAEAAVRSVVEEPEPQQPKASTSKLAEPPRRELSIEEQQEALFAAAFGASARKPASSSKVKEAASSSKAAPKASTSKVASVSKGKGKEKSVEKGKGKKKADLTEEQDAEAFKKLSRDDPATAISSRWLSLKQVKELAAEHNFKYRQGKFTLAEDKIITKTLEEYRETSGLTQAELKACILRDRKGKTKEDKTQDGDDLWPMLALAVGGGRPVLAVYNHVKRLYDPLVKGGPWTPEEDQALVTAVREHGTLWTKISVDVKRNPTDCRDRYTKHLKPAVPGKLKKGHWEAAEEEKLRQLVKKHGHSWKLFEKLMDGRTATQCRVKWCDSLAPKEAIKVQPPDEEDTKPPARLWSTSDRSSLIHAVADLKVKHWSEIDWEDIGDDKLERHGATNLRNRWRALRVKAEAKLGGDKGGQVTHSEVVDYLVACYPVRGSSAKARKVKHSKFKSAEFIESSSDEDEDEGAGAGSSDDEESD</sequence>
<dbReference type="InParanoid" id="A0A1Y2DGE7"/>
<dbReference type="InterPro" id="IPR017930">
    <property type="entry name" value="Myb_dom"/>
</dbReference>
<dbReference type="Proteomes" id="UP000193467">
    <property type="component" value="Unassembled WGS sequence"/>
</dbReference>
<feature type="compositionally biased region" description="Basic residues" evidence="4">
    <location>
        <begin position="23"/>
        <end position="35"/>
    </location>
</feature>
<dbReference type="InterPro" id="IPR051651">
    <property type="entry name" value="DMTF1_DNA-bind_reg"/>
</dbReference>
<feature type="compositionally biased region" description="Acidic residues" evidence="4">
    <location>
        <begin position="684"/>
        <end position="704"/>
    </location>
</feature>
<feature type="compositionally biased region" description="Low complexity" evidence="4">
    <location>
        <begin position="37"/>
        <end position="49"/>
    </location>
</feature>
<dbReference type="EMBL" id="MCGR01000079">
    <property type="protein sequence ID" value="ORY58363.1"/>
    <property type="molecule type" value="Genomic_DNA"/>
</dbReference>
<dbReference type="SMART" id="SM00717">
    <property type="entry name" value="SANT"/>
    <property type="match status" value="4"/>
</dbReference>
<feature type="compositionally biased region" description="Basic and acidic residues" evidence="4">
    <location>
        <begin position="315"/>
        <end position="332"/>
    </location>
</feature>
<feature type="domain" description="HTH myb-type" evidence="6">
    <location>
        <begin position="454"/>
        <end position="507"/>
    </location>
</feature>
<dbReference type="PANTHER" id="PTHR46380:SF2">
    <property type="entry name" value="CYCLIN-D-BINDING MYB-LIKE TRANSCRIPTION FACTOR 1"/>
    <property type="match status" value="1"/>
</dbReference>
<feature type="compositionally biased region" description="Basic and acidic residues" evidence="4">
    <location>
        <begin position="339"/>
        <end position="349"/>
    </location>
</feature>
<name>A0A1Y2DGE7_9BASI</name>
<dbReference type="PROSITE" id="PS51294">
    <property type="entry name" value="HTH_MYB"/>
    <property type="match status" value="2"/>
</dbReference>
<dbReference type="PROSITE" id="PS50090">
    <property type="entry name" value="MYB_LIKE"/>
    <property type="match status" value="2"/>
</dbReference>
<dbReference type="CDD" id="cd00167">
    <property type="entry name" value="SANT"/>
    <property type="match status" value="2"/>
</dbReference>
<feature type="domain" description="HTH myb-type" evidence="6">
    <location>
        <begin position="510"/>
        <end position="562"/>
    </location>
</feature>
<feature type="compositionally biased region" description="Basic and acidic residues" evidence="4">
    <location>
        <begin position="214"/>
        <end position="225"/>
    </location>
</feature>
<feature type="region of interest" description="Disordered" evidence="4">
    <location>
        <begin position="674"/>
        <end position="704"/>
    </location>
</feature>
<reference evidence="7 8" key="1">
    <citation type="submission" date="2016-07" db="EMBL/GenBank/DDBJ databases">
        <title>Pervasive Adenine N6-methylation of Active Genes in Fungi.</title>
        <authorList>
            <consortium name="DOE Joint Genome Institute"/>
            <person name="Mondo S.J."/>
            <person name="Dannebaum R.O."/>
            <person name="Kuo R.C."/>
            <person name="Labutti K."/>
            <person name="Haridas S."/>
            <person name="Kuo A."/>
            <person name="Salamov A."/>
            <person name="Ahrendt S.R."/>
            <person name="Lipzen A."/>
            <person name="Sullivan W."/>
            <person name="Andreopoulos W.B."/>
            <person name="Clum A."/>
            <person name="Lindquist E."/>
            <person name="Daum C."/>
            <person name="Ramamoorthy G.K."/>
            <person name="Gryganskyi A."/>
            <person name="Culley D."/>
            <person name="Magnuson J.K."/>
            <person name="James T.Y."/>
            <person name="O'Malley M.A."/>
            <person name="Stajich J.E."/>
            <person name="Spatafora J.W."/>
            <person name="Visel A."/>
            <person name="Grigoriev I.V."/>
        </authorList>
    </citation>
    <scope>NUCLEOTIDE SEQUENCE [LARGE SCALE GENOMIC DNA]</scope>
    <source>
        <strain evidence="7 8">62-1032</strain>
    </source>
</reference>
<dbReference type="GO" id="GO:0003700">
    <property type="term" value="F:DNA-binding transcription factor activity"/>
    <property type="evidence" value="ECO:0007669"/>
    <property type="project" value="TreeGrafter"/>
</dbReference>
<feature type="compositionally biased region" description="Low complexity" evidence="4">
    <location>
        <begin position="271"/>
        <end position="313"/>
    </location>
</feature>
<accession>A0A1Y2DGE7</accession>
<dbReference type="OrthoDB" id="39591at2759"/>
<feature type="domain" description="Myb-like" evidence="5">
    <location>
        <begin position="454"/>
        <end position="503"/>
    </location>
</feature>
<keyword evidence="3" id="KW-0539">Nucleus</keyword>
<feature type="region of interest" description="Disordered" evidence="4">
    <location>
        <begin position="1"/>
        <end position="349"/>
    </location>
</feature>
<dbReference type="STRING" id="106004.A0A1Y2DGE7"/>
<protein>
    <recommendedName>
        <fullName evidence="9">Homeodomain-like protein</fullName>
    </recommendedName>
</protein>
<evidence type="ECO:0000259" key="5">
    <source>
        <dbReference type="PROSITE" id="PS50090"/>
    </source>
</evidence>
<dbReference type="PANTHER" id="PTHR46380">
    <property type="entry name" value="CYCLIN-D-BINDING MYB-LIKE TRANSCRIPTION FACTOR 1"/>
    <property type="match status" value="1"/>
</dbReference>
<dbReference type="GO" id="GO:0005634">
    <property type="term" value="C:nucleus"/>
    <property type="evidence" value="ECO:0007669"/>
    <property type="project" value="UniProtKB-SubCell"/>
</dbReference>
<comment type="subcellular location">
    <subcellularLocation>
        <location evidence="1">Nucleus</location>
    </subcellularLocation>
</comment>
<evidence type="ECO:0000256" key="1">
    <source>
        <dbReference type="ARBA" id="ARBA00004123"/>
    </source>
</evidence>
<comment type="caution">
    <text evidence="7">The sequence shown here is derived from an EMBL/GenBank/DDBJ whole genome shotgun (WGS) entry which is preliminary data.</text>
</comment>
<evidence type="ECO:0000256" key="3">
    <source>
        <dbReference type="ARBA" id="ARBA00023242"/>
    </source>
</evidence>
<evidence type="ECO:0008006" key="9">
    <source>
        <dbReference type="Google" id="ProtNLM"/>
    </source>
</evidence>
<proteinExistence type="predicted"/>
<dbReference type="InterPro" id="IPR001005">
    <property type="entry name" value="SANT/Myb"/>
</dbReference>
<evidence type="ECO:0000259" key="6">
    <source>
        <dbReference type="PROSITE" id="PS51294"/>
    </source>
</evidence>
<evidence type="ECO:0000256" key="4">
    <source>
        <dbReference type="SAM" id="MobiDB-lite"/>
    </source>
</evidence>
<dbReference type="Pfam" id="PF00249">
    <property type="entry name" value="Myb_DNA-binding"/>
    <property type="match status" value="2"/>
</dbReference>
<feature type="domain" description="Myb-like" evidence="5">
    <location>
        <begin position="508"/>
        <end position="558"/>
    </location>
</feature>
<gene>
    <name evidence="7" type="ORF">BCR35DRAFT_309490</name>
</gene>
<keyword evidence="8" id="KW-1185">Reference proteome</keyword>
<dbReference type="SUPFAM" id="SSF46689">
    <property type="entry name" value="Homeodomain-like"/>
    <property type="match status" value="2"/>
</dbReference>
<organism evidence="7 8">
    <name type="scientific">Leucosporidium creatinivorum</name>
    <dbReference type="NCBI Taxonomy" id="106004"/>
    <lineage>
        <taxon>Eukaryota</taxon>
        <taxon>Fungi</taxon>
        <taxon>Dikarya</taxon>
        <taxon>Basidiomycota</taxon>
        <taxon>Pucciniomycotina</taxon>
        <taxon>Microbotryomycetes</taxon>
        <taxon>Leucosporidiales</taxon>
        <taxon>Leucosporidium</taxon>
    </lineage>
</organism>
<dbReference type="Gene3D" id="1.10.10.60">
    <property type="entry name" value="Homeodomain-like"/>
    <property type="match status" value="2"/>
</dbReference>
<evidence type="ECO:0000256" key="2">
    <source>
        <dbReference type="ARBA" id="ARBA00023125"/>
    </source>
</evidence>
<evidence type="ECO:0000313" key="7">
    <source>
        <dbReference type="EMBL" id="ORY58363.1"/>
    </source>
</evidence>
<feature type="compositionally biased region" description="Low complexity" evidence="4">
    <location>
        <begin position="149"/>
        <end position="158"/>
    </location>
</feature>
<evidence type="ECO:0000313" key="8">
    <source>
        <dbReference type="Proteomes" id="UP000193467"/>
    </source>
</evidence>
<keyword evidence="2" id="KW-0238">DNA-binding</keyword>